<dbReference type="Gene3D" id="1.10.150.60">
    <property type="entry name" value="ARID DNA-binding domain"/>
    <property type="match status" value="1"/>
</dbReference>
<reference evidence="6" key="1">
    <citation type="journal article" date="2014" name="Nat. Commun.">
        <title>The rainbow trout genome provides novel insights into evolution after whole-genome duplication in vertebrates.</title>
        <authorList>
            <person name="Berthelot C."/>
            <person name="Brunet F."/>
            <person name="Chalopin D."/>
            <person name="Juanchich A."/>
            <person name="Bernard M."/>
            <person name="Noel B."/>
            <person name="Bento P."/>
            <person name="Da Silva C."/>
            <person name="Labadie K."/>
            <person name="Alberti A."/>
            <person name="Aury J.M."/>
            <person name="Louis A."/>
            <person name="Dehais P."/>
            <person name="Bardou P."/>
            <person name="Montfort J."/>
            <person name="Klopp C."/>
            <person name="Cabau C."/>
            <person name="Gaspin C."/>
            <person name="Thorgaard G.H."/>
            <person name="Boussaha M."/>
            <person name="Quillet E."/>
            <person name="Guyomard R."/>
            <person name="Galiana D."/>
            <person name="Bobe J."/>
            <person name="Volff J.N."/>
            <person name="Genet C."/>
            <person name="Wincker P."/>
            <person name="Jaillon O."/>
            <person name="Roest Crollius H."/>
            <person name="Guiguen Y."/>
        </authorList>
    </citation>
    <scope>NUCLEOTIDE SEQUENCE [LARGE SCALE GENOMIC DNA]</scope>
</reference>
<name>A0A060WJ05_ONCMY</name>
<dbReference type="FunFam" id="1.10.150.60:FF:000015">
    <property type="entry name" value="AT-rich interactive domain-containing protein 5B"/>
    <property type="match status" value="1"/>
</dbReference>
<protein>
    <recommendedName>
        <fullName evidence="5">ARID domain-containing protein</fullName>
    </recommendedName>
</protein>
<dbReference type="PANTHER" id="PTHR13964">
    <property type="entry name" value="RBP-RELATED"/>
    <property type="match status" value="1"/>
</dbReference>
<sequence length="933" mass="102646">MSPSNAFVIDKDCKWLGAPSYLRGSFAFYKSVSCGSGSAAQVWKLGEFYYVRCGPEEPVGIAEVMLLWEDQAQCHLLASSRLYFLPEDTPKGRTREHGEDEVLAVSKKIVVRVEDLVRWTCPEPQGWKGGIQKSSRTNGHHKPTPIITNGAPTPFKEKAESERLGVKVLSYPQYCRFRALQRRIQDEVGLGLQNPHLLALGGIRVAQHNTQVLYCRDTFNHPTLDSNTSVWTQLGCTSLSLKGRPRKRRGRPEGQKAMEPPALNQSESWIERMKVHFVLRENSTFPNRHQLEWGCTALLDENVMGSVEMHCEEGCLPHSDEQLFLDQLYCYMERCGSPISKVPNLGFKKIDLFVMYSVVKRLGGHERVTSQRLWKKVYNELGGCPGSTSAATCTRRHYERLMLPYEEHIHGRGAELKLPASTGPIRGRGRRPLVKKTATPTPPPTISPGGVVVVKRGRGRPPGKKNQAKLLASKASPVVLSPPAKPSLDLGSKPLQDPSLQSMSVFQGLNLANMPLTPELSPMSAPFLPLLPKREVKVANGDTQAPSPTLSPANLLSDLPRLHAAGSLGGFRPSKGPCPLDLFRSRLGLNSLDSPGLNTQDPASHQPSSFHLQAKAGSSETPLPNGDQPHLQSHHQCLGCGLDEAAQGGGNSSTSTREGRSSRPPLPPLRVLPLDLDCSLQVRQLMHTRLGLAQLHSFTKRLSEVLAQDLSGKPCLPITPPPEQALPLNLSKRSTTRRSASDTGSWMAAGDQENGDTTLPLAKRHRMESCEEAEDLSSPSRARAFLLELPCHTTSPDTNSPSPQLCLTKSGEGSGDTPLENQGRTSDSEPVIQVKVEEDWRESSFVEVEPVEDCSVRTEQERVEKEGGNIKMWENGKEEKMAVETVQMEDGIQQQSEEGEKAVVEGSKLERVEEEGKTINMEDAISERGLRTP</sequence>
<evidence type="ECO:0000313" key="6">
    <source>
        <dbReference type="EMBL" id="CDQ64540.1"/>
    </source>
</evidence>
<evidence type="ECO:0000259" key="5">
    <source>
        <dbReference type="PROSITE" id="PS51011"/>
    </source>
</evidence>
<dbReference type="InterPro" id="IPR001606">
    <property type="entry name" value="ARID_dom"/>
</dbReference>
<dbReference type="SMART" id="SM01014">
    <property type="entry name" value="ARID"/>
    <property type="match status" value="1"/>
</dbReference>
<dbReference type="GO" id="GO:0006357">
    <property type="term" value="P:regulation of transcription by RNA polymerase II"/>
    <property type="evidence" value="ECO:0007669"/>
    <property type="project" value="TreeGrafter"/>
</dbReference>
<dbReference type="Pfam" id="PF01388">
    <property type="entry name" value="ARID"/>
    <property type="match status" value="1"/>
</dbReference>
<feature type="region of interest" description="Disordered" evidence="4">
    <location>
        <begin position="417"/>
        <end position="496"/>
    </location>
</feature>
<proteinExistence type="predicted"/>
<evidence type="ECO:0000256" key="1">
    <source>
        <dbReference type="ARBA" id="ARBA00023015"/>
    </source>
</evidence>
<evidence type="ECO:0000256" key="2">
    <source>
        <dbReference type="ARBA" id="ARBA00023163"/>
    </source>
</evidence>
<dbReference type="InterPro" id="IPR051232">
    <property type="entry name" value="ARID/SWI1_ChromRemod"/>
</dbReference>
<feature type="compositionally biased region" description="Basic residues" evidence="4">
    <location>
        <begin position="455"/>
        <end position="467"/>
    </location>
</feature>
<feature type="compositionally biased region" description="Polar residues" evidence="4">
    <location>
        <begin position="793"/>
        <end position="807"/>
    </location>
</feature>
<evidence type="ECO:0000256" key="3">
    <source>
        <dbReference type="ARBA" id="ARBA00023242"/>
    </source>
</evidence>
<dbReference type="AlphaFoldDB" id="A0A060WJ05"/>
<dbReference type="STRING" id="8022.A0A060WJ05"/>
<dbReference type="Proteomes" id="UP000193380">
    <property type="component" value="Unassembled WGS sequence"/>
</dbReference>
<dbReference type="GO" id="GO:0005634">
    <property type="term" value="C:nucleus"/>
    <property type="evidence" value="ECO:0007669"/>
    <property type="project" value="TreeGrafter"/>
</dbReference>
<keyword evidence="2" id="KW-0804">Transcription</keyword>
<organism evidence="6 7">
    <name type="scientific">Oncorhynchus mykiss</name>
    <name type="common">Rainbow trout</name>
    <name type="synonym">Salmo gairdneri</name>
    <dbReference type="NCBI Taxonomy" id="8022"/>
    <lineage>
        <taxon>Eukaryota</taxon>
        <taxon>Metazoa</taxon>
        <taxon>Chordata</taxon>
        <taxon>Craniata</taxon>
        <taxon>Vertebrata</taxon>
        <taxon>Euteleostomi</taxon>
        <taxon>Actinopterygii</taxon>
        <taxon>Neopterygii</taxon>
        <taxon>Teleostei</taxon>
        <taxon>Protacanthopterygii</taxon>
        <taxon>Salmoniformes</taxon>
        <taxon>Salmonidae</taxon>
        <taxon>Salmoninae</taxon>
        <taxon>Oncorhynchus</taxon>
    </lineage>
</organism>
<dbReference type="CDD" id="cd16869">
    <property type="entry name" value="ARID_ARID5"/>
    <property type="match status" value="1"/>
</dbReference>
<feature type="region of interest" description="Disordered" evidence="4">
    <location>
        <begin position="593"/>
        <end position="671"/>
    </location>
</feature>
<evidence type="ECO:0000256" key="4">
    <source>
        <dbReference type="SAM" id="MobiDB-lite"/>
    </source>
</evidence>
<keyword evidence="1" id="KW-0805">Transcription regulation</keyword>
<dbReference type="InterPro" id="IPR043151">
    <property type="entry name" value="BAH_sf"/>
</dbReference>
<feature type="region of interest" description="Disordered" evidence="4">
    <location>
        <begin position="912"/>
        <end position="933"/>
    </location>
</feature>
<dbReference type="EMBL" id="FR904476">
    <property type="protein sequence ID" value="CDQ64540.1"/>
    <property type="molecule type" value="Genomic_DNA"/>
</dbReference>
<dbReference type="PROSITE" id="PS51011">
    <property type="entry name" value="ARID"/>
    <property type="match status" value="1"/>
</dbReference>
<dbReference type="PaxDb" id="8022-A0A060WJ05"/>
<dbReference type="InterPro" id="IPR036431">
    <property type="entry name" value="ARID_dom_sf"/>
</dbReference>
<evidence type="ECO:0000313" key="7">
    <source>
        <dbReference type="Proteomes" id="UP000193380"/>
    </source>
</evidence>
<feature type="region of interest" description="Disordered" evidence="4">
    <location>
        <begin position="793"/>
        <end position="828"/>
    </location>
</feature>
<reference evidence="6" key="2">
    <citation type="submission" date="2014-03" db="EMBL/GenBank/DDBJ databases">
        <authorList>
            <person name="Genoscope - CEA"/>
        </authorList>
    </citation>
    <scope>NUCLEOTIDE SEQUENCE</scope>
</reference>
<feature type="region of interest" description="Disordered" evidence="4">
    <location>
        <begin position="718"/>
        <end position="755"/>
    </location>
</feature>
<feature type="domain" description="ARID" evidence="5">
    <location>
        <begin position="318"/>
        <end position="410"/>
    </location>
</feature>
<dbReference type="SMART" id="SM00501">
    <property type="entry name" value="BRIGHT"/>
    <property type="match status" value="1"/>
</dbReference>
<dbReference type="GO" id="GO:0000976">
    <property type="term" value="F:transcription cis-regulatory region binding"/>
    <property type="evidence" value="ECO:0007669"/>
    <property type="project" value="TreeGrafter"/>
</dbReference>
<dbReference type="Gene3D" id="2.30.30.490">
    <property type="match status" value="1"/>
</dbReference>
<dbReference type="PANTHER" id="PTHR13964:SF41">
    <property type="entry name" value="AT-RICH INTERACTIVE DOMAIN-CONTAINING PROTEIN 5B"/>
    <property type="match status" value="1"/>
</dbReference>
<accession>A0A060WJ05</accession>
<feature type="compositionally biased region" description="Polar residues" evidence="4">
    <location>
        <begin position="593"/>
        <end position="622"/>
    </location>
</feature>
<feature type="region of interest" description="Disordered" evidence="4">
    <location>
        <begin position="128"/>
        <end position="154"/>
    </location>
</feature>
<feature type="compositionally biased region" description="Polar residues" evidence="4">
    <location>
        <begin position="731"/>
        <end position="744"/>
    </location>
</feature>
<keyword evidence="3" id="KW-0539">Nucleus</keyword>
<feature type="region of interest" description="Disordered" evidence="4">
    <location>
        <begin position="242"/>
        <end position="263"/>
    </location>
</feature>
<gene>
    <name evidence="6" type="ORF">GSONMT00071411001</name>
</gene>
<dbReference type="SUPFAM" id="SSF46774">
    <property type="entry name" value="ARID-like"/>
    <property type="match status" value="1"/>
</dbReference>